<dbReference type="GO" id="GO:0000287">
    <property type="term" value="F:magnesium ion binding"/>
    <property type="evidence" value="ECO:0007669"/>
    <property type="project" value="UniProtKB-UniRule"/>
</dbReference>
<dbReference type="GO" id="GO:0008652">
    <property type="term" value="P:amino acid biosynthetic process"/>
    <property type="evidence" value="ECO:0007669"/>
    <property type="project" value="UniProtKB-KW"/>
</dbReference>
<feature type="binding site" evidence="7">
    <location>
        <begin position="11"/>
        <end position="16"/>
    </location>
    <ligand>
        <name>ATP</name>
        <dbReference type="ChEBI" id="CHEBI:30616"/>
    </ligand>
</feature>
<dbReference type="GO" id="GO:0009073">
    <property type="term" value="P:aromatic amino acid family biosynthetic process"/>
    <property type="evidence" value="ECO:0007669"/>
    <property type="project" value="UniProtKB-KW"/>
</dbReference>
<keyword evidence="6 7" id="KW-0057">Aromatic amino acid biosynthesis</keyword>
<evidence type="ECO:0000256" key="2">
    <source>
        <dbReference type="ARBA" id="ARBA00022679"/>
    </source>
</evidence>
<keyword evidence="2 7" id="KW-0808">Transferase</keyword>
<comment type="cofactor">
    <cofactor evidence="7">
        <name>Mg(2+)</name>
        <dbReference type="ChEBI" id="CHEBI:18420"/>
    </cofactor>
    <text evidence="7">Binds 1 Mg(2+) ion per subunit.</text>
</comment>
<comment type="subunit">
    <text evidence="7">Monomer.</text>
</comment>
<organism evidence="8 9">
    <name type="scientific">Succiniclasticum ruminis DSM 9236</name>
    <dbReference type="NCBI Taxonomy" id="1123323"/>
    <lineage>
        <taxon>Bacteria</taxon>
        <taxon>Bacillati</taxon>
        <taxon>Bacillota</taxon>
        <taxon>Negativicutes</taxon>
        <taxon>Acidaminococcales</taxon>
        <taxon>Acidaminococcaceae</taxon>
        <taxon>Succiniclasticum</taxon>
    </lineage>
</organism>
<dbReference type="InterPro" id="IPR027417">
    <property type="entry name" value="P-loop_NTPase"/>
</dbReference>
<feature type="binding site" evidence="7">
    <location>
        <position position="115"/>
    </location>
    <ligand>
        <name>ATP</name>
        <dbReference type="ChEBI" id="CHEBI:30616"/>
    </ligand>
</feature>
<dbReference type="EC" id="2.7.1.71" evidence="7"/>
<dbReference type="Proteomes" id="UP000198896">
    <property type="component" value="Unassembled WGS sequence"/>
</dbReference>
<dbReference type="PRINTS" id="PR01100">
    <property type="entry name" value="SHIKIMTKNASE"/>
</dbReference>
<keyword evidence="7" id="KW-0479">Metal-binding</keyword>
<dbReference type="SUPFAM" id="SSF52540">
    <property type="entry name" value="P-loop containing nucleoside triphosphate hydrolases"/>
    <property type="match status" value="1"/>
</dbReference>
<evidence type="ECO:0000313" key="8">
    <source>
        <dbReference type="EMBL" id="SFE05231.1"/>
    </source>
</evidence>
<dbReference type="PANTHER" id="PTHR21087">
    <property type="entry name" value="SHIKIMATE KINASE"/>
    <property type="match status" value="1"/>
</dbReference>
<keyword evidence="3 7" id="KW-0547">Nucleotide-binding</keyword>
<evidence type="ECO:0000256" key="6">
    <source>
        <dbReference type="ARBA" id="ARBA00023141"/>
    </source>
</evidence>
<dbReference type="OrthoDB" id="9800332at2"/>
<dbReference type="RefSeq" id="WP_093912382.1">
    <property type="nucleotide sequence ID" value="NZ_FONL01000001.1"/>
</dbReference>
<keyword evidence="1 7" id="KW-0028">Amino-acid biosynthesis</keyword>
<keyword evidence="5 7" id="KW-0067">ATP-binding</keyword>
<evidence type="ECO:0000256" key="5">
    <source>
        <dbReference type="ARBA" id="ARBA00022840"/>
    </source>
</evidence>
<gene>
    <name evidence="7" type="primary">aroK</name>
    <name evidence="8" type="ORF">SAMN05216245_101179</name>
</gene>
<dbReference type="GO" id="GO:0005829">
    <property type="term" value="C:cytosol"/>
    <property type="evidence" value="ECO:0007669"/>
    <property type="project" value="TreeGrafter"/>
</dbReference>
<keyword evidence="7" id="KW-0963">Cytoplasm</keyword>
<comment type="pathway">
    <text evidence="7">Metabolic intermediate biosynthesis; chorismate biosynthesis; chorismate from D-erythrose 4-phosphate and phosphoenolpyruvate: step 5/7.</text>
</comment>
<dbReference type="GO" id="GO:0004765">
    <property type="term" value="F:shikimate kinase activity"/>
    <property type="evidence" value="ECO:0007669"/>
    <property type="project" value="UniProtKB-UniRule"/>
</dbReference>
<evidence type="ECO:0000256" key="3">
    <source>
        <dbReference type="ARBA" id="ARBA00022741"/>
    </source>
</evidence>
<keyword evidence="9" id="KW-1185">Reference proteome</keyword>
<dbReference type="STRING" id="1123323.SAMN05216245_101179"/>
<dbReference type="GO" id="GO:0005524">
    <property type="term" value="F:ATP binding"/>
    <property type="evidence" value="ECO:0007669"/>
    <property type="project" value="UniProtKB-UniRule"/>
</dbReference>
<dbReference type="GO" id="GO:0009423">
    <property type="term" value="P:chorismate biosynthetic process"/>
    <property type="evidence" value="ECO:0007669"/>
    <property type="project" value="UniProtKB-UniRule"/>
</dbReference>
<comment type="caution">
    <text evidence="7">Lacks conserved residue(s) required for the propagation of feature annotation.</text>
</comment>
<feature type="binding site" evidence="7">
    <location>
        <position position="33"/>
    </location>
    <ligand>
        <name>substrate</name>
    </ligand>
</feature>
<dbReference type="UniPathway" id="UPA00053">
    <property type="reaction ID" value="UER00088"/>
</dbReference>
<feature type="binding site" evidence="7">
    <location>
        <position position="132"/>
    </location>
    <ligand>
        <name>substrate</name>
    </ligand>
</feature>
<feature type="binding site" evidence="7">
    <location>
        <position position="56"/>
    </location>
    <ligand>
        <name>substrate</name>
    </ligand>
</feature>
<dbReference type="Gene3D" id="3.40.50.300">
    <property type="entry name" value="P-loop containing nucleotide triphosphate hydrolases"/>
    <property type="match status" value="1"/>
</dbReference>
<dbReference type="HAMAP" id="MF_00109">
    <property type="entry name" value="Shikimate_kinase"/>
    <property type="match status" value="1"/>
</dbReference>
<dbReference type="InterPro" id="IPR031322">
    <property type="entry name" value="Shikimate/glucono_kinase"/>
</dbReference>
<dbReference type="InterPro" id="IPR000623">
    <property type="entry name" value="Shikimate_kinase/TSH1"/>
</dbReference>
<keyword evidence="7" id="KW-0460">Magnesium</keyword>
<keyword evidence="4 7" id="KW-0418">Kinase</keyword>
<dbReference type="PANTHER" id="PTHR21087:SF16">
    <property type="entry name" value="SHIKIMATE KINASE 1, CHLOROPLASTIC"/>
    <property type="match status" value="1"/>
</dbReference>
<name>A0A1I1XDJ6_9FIRM</name>
<evidence type="ECO:0000313" key="9">
    <source>
        <dbReference type="Proteomes" id="UP000198896"/>
    </source>
</evidence>
<comment type="subcellular location">
    <subcellularLocation>
        <location evidence="7">Cytoplasm</location>
    </subcellularLocation>
</comment>
<dbReference type="EMBL" id="FONL01000001">
    <property type="protein sequence ID" value="SFE05231.1"/>
    <property type="molecule type" value="Genomic_DNA"/>
</dbReference>
<reference evidence="8 9" key="1">
    <citation type="submission" date="2016-10" db="EMBL/GenBank/DDBJ databases">
        <authorList>
            <person name="de Groot N.N."/>
        </authorList>
    </citation>
    <scope>NUCLEOTIDE SEQUENCE [LARGE SCALE GENOMIC DNA]</scope>
    <source>
        <strain evidence="8 9">DSM 9236</strain>
    </source>
</reference>
<comment type="similarity">
    <text evidence="7">Belongs to the shikimate kinase family.</text>
</comment>
<accession>A0A1I1XDJ6</accession>
<dbReference type="AlphaFoldDB" id="A0A1I1XDJ6"/>
<comment type="function">
    <text evidence="7">Catalyzes the specific phosphorylation of the 3-hydroxyl group of shikimic acid using ATP as a cosubstrate.</text>
</comment>
<evidence type="ECO:0000256" key="1">
    <source>
        <dbReference type="ARBA" id="ARBA00022605"/>
    </source>
</evidence>
<protein>
    <recommendedName>
        <fullName evidence="7">Shikimate kinase</fullName>
        <shortName evidence="7">SK</shortName>
        <ecNumber evidence="7">2.7.1.71</ecNumber>
    </recommendedName>
</protein>
<evidence type="ECO:0000256" key="7">
    <source>
        <dbReference type="HAMAP-Rule" id="MF_00109"/>
    </source>
</evidence>
<feature type="binding site" evidence="7">
    <location>
        <position position="15"/>
    </location>
    <ligand>
        <name>Mg(2+)</name>
        <dbReference type="ChEBI" id="CHEBI:18420"/>
    </ligand>
</feature>
<dbReference type="CDD" id="cd00464">
    <property type="entry name" value="SK"/>
    <property type="match status" value="1"/>
</dbReference>
<comment type="catalytic activity">
    <reaction evidence="7">
        <text>shikimate + ATP = 3-phosphoshikimate + ADP + H(+)</text>
        <dbReference type="Rhea" id="RHEA:13121"/>
        <dbReference type="ChEBI" id="CHEBI:15378"/>
        <dbReference type="ChEBI" id="CHEBI:30616"/>
        <dbReference type="ChEBI" id="CHEBI:36208"/>
        <dbReference type="ChEBI" id="CHEBI:145989"/>
        <dbReference type="ChEBI" id="CHEBI:456216"/>
        <dbReference type="EC" id="2.7.1.71"/>
    </reaction>
</comment>
<feature type="binding site" evidence="7">
    <location>
        <position position="78"/>
    </location>
    <ligand>
        <name>substrate</name>
    </ligand>
</feature>
<sequence>MKNIVLIGMPGCGKSTLGRCLAERLGRDFIDADPEIEKDSGKTIPELFAVSEDFFRKQETRTTKRLSALQDKVLAMGGGVVLRQENIISLKENGLIIFLDRSPEDIIGDVDTKTRPLLAAGRRRIYDLYAQREALYRAVADVTVQNKGSMQDVLLRLVDAARVLQQRNNL</sequence>
<dbReference type="Pfam" id="PF01202">
    <property type="entry name" value="SKI"/>
    <property type="match status" value="1"/>
</dbReference>
<proteinExistence type="inferred from homology"/>
<evidence type="ECO:0000256" key="4">
    <source>
        <dbReference type="ARBA" id="ARBA00022777"/>
    </source>
</evidence>